<feature type="region of interest" description="Disordered" evidence="1">
    <location>
        <begin position="1"/>
        <end position="20"/>
    </location>
</feature>
<sequence length="120" mass="13717">MVNNAEKYAAEDAKKKKMQEGAITASVGTQTEVYIIPEENLQILAQKKSRGKDVNADRLDRTLFANLRQLLGNEPFNTKLADLMGYQPRIYPTISIRRKISKKPGRIESIRKDIEAFFPY</sequence>
<evidence type="ECO:0000313" key="3">
    <source>
        <dbReference type="Proteomes" id="UP000828390"/>
    </source>
</evidence>
<protein>
    <submittedName>
        <fullName evidence="2">Uncharacterized protein</fullName>
    </submittedName>
</protein>
<dbReference type="AlphaFoldDB" id="A0A9D4I0G4"/>
<gene>
    <name evidence="2" type="ORF">DPMN_046329</name>
</gene>
<reference evidence="2" key="1">
    <citation type="journal article" date="2019" name="bioRxiv">
        <title>The Genome of the Zebra Mussel, Dreissena polymorpha: A Resource for Invasive Species Research.</title>
        <authorList>
            <person name="McCartney M.A."/>
            <person name="Auch B."/>
            <person name="Kono T."/>
            <person name="Mallez S."/>
            <person name="Zhang Y."/>
            <person name="Obille A."/>
            <person name="Becker A."/>
            <person name="Abrahante J.E."/>
            <person name="Garbe J."/>
            <person name="Badalamenti J.P."/>
            <person name="Herman A."/>
            <person name="Mangelson H."/>
            <person name="Liachko I."/>
            <person name="Sullivan S."/>
            <person name="Sone E.D."/>
            <person name="Koren S."/>
            <person name="Silverstein K.A.T."/>
            <person name="Beckman K.B."/>
            <person name="Gohl D.M."/>
        </authorList>
    </citation>
    <scope>NUCLEOTIDE SEQUENCE</scope>
    <source>
        <strain evidence="2">Duluth1</strain>
        <tissue evidence="2">Whole animal</tissue>
    </source>
</reference>
<reference evidence="2" key="2">
    <citation type="submission" date="2020-11" db="EMBL/GenBank/DDBJ databases">
        <authorList>
            <person name="McCartney M.A."/>
            <person name="Auch B."/>
            <person name="Kono T."/>
            <person name="Mallez S."/>
            <person name="Becker A."/>
            <person name="Gohl D.M."/>
            <person name="Silverstein K.A.T."/>
            <person name="Koren S."/>
            <person name="Bechman K.B."/>
            <person name="Herman A."/>
            <person name="Abrahante J.E."/>
            <person name="Garbe J."/>
        </authorList>
    </citation>
    <scope>NUCLEOTIDE SEQUENCE</scope>
    <source>
        <strain evidence="2">Duluth1</strain>
        <tissue evidence="2">Whole animal</tissue>
    </source>
</reference>
<evidence type="ECO:0000256" key="1">
    <source>
        <dbReference type="SAM" id="MobiDB-lite"/>
    </source>
</evidence>
<proteinExistence type="predicted"/>
<organism evidence="2 3">
    <name type="scientific">Dreissena polymorpha</name>
    <name type="common">Zebra mussel</name>
    <name type="synonym">Mytilus polymorpha</name>
    <dbReference type="NCBI Taxonomy" id="45954"/>
    <lineage>
        <taxon>Eukaryota</taxon>
        <taxon>Metazoa</taxon>
        <taxon>Spiralia</taxon>
        <taxon>Lophotrochozoa</taxon>
        <taxon>Mollusca</taxon>
        <taxon>Bivalvia</taxon>
        <taxon>Autobranchia</taxon>
        <taxon>Heteroconchia</taxon>
        <taxon>Euheterodonta</taxon>
        <taxon>Imparidentia</taxon>
        <taxon>Neoheterodontei</taxon>
        <taxon>Myida</taxon>
        <taxon>Dreissenoidea</taxon>
        <taxon>Dreissenidae</taxon>
        <taxon>Dreissena</taxon>
    </lineage>
</organism>
<dbReference type="Proteomes" id="UP000828390">
    <property type="component" value="Unassembled WGS sequence"/>
</dbReference>
<accession>A0A9D4I0G4</accession>
<name>A0A9D4I0G4_DREPO</name>
<evidence type="ECO:0000313" key="2">
    <source>
        <dbReference type="EMBL" id="KAH3739674.1"/>
    </source>
</evidence>
<comment type="caution">
    <text evidence="2">The sequence shown here is derived from an EMBL/GenBank/DDBJ whole genome shotgun (WGS) entry which is preliminary data.</text>
</comment>
<dbReference type="EMBL" id="JAIWYP010000011">
    <property type="protein sequence ID" value="KAH3739674.1"/>
    <property type="molecule type" value="Genomic_DNA"/>
</dbReference>
<keyword evidence="3" id="KW-1185">Reference proteome</keyword>